<organism evidence="2 3">
    <name type="scientific">Triangularia verruculosa</name>
    <dbReference type="NCBI Taxonomy" id="2587418"/>
    <lineage>
        <taxon>Eukaryota</taxon>
        <taxon>Fungi</taxon>
        <taxon>Dikarya</taxon>
        <taxon>Ascomycota</taxon>
        <taxon>Pezizomycotina</taxon>
        <taxon>Sordariomycetes</taxon>
        <taxon>Sordariomycetidae</taxon>
        <taxon>Sordariales</taxon>
        <taxon>Podosporaceae</taxon>
        <taxon>Triangularia</taxon>
    </lineage>
</organism>
<protein>
    <submittedName>
        <fullName evidence="2">Uncharacterized protein</fullName>
    </submittedName>
</protein>
<feature type="compositionally biased region" description="Basic and acidic residues" evidence="1">
    <location>
        <begin position="10"/>
        <end position="28"/>
    </location>
</feature>
<proteinExistence type="predicted"/>
<dbReference type="Proteomes" id="UP001303160">
    <property type="component" value="Unassembled WGS sequence"/>
</dbReference>
<reference evidence="2" key="1">
    <citation type="journal article" date="2023" name="Mol. Phylogenet. Evol.">
        <title>Genome-scale phylogeny and comparative genomics of the fungal order Sordariales.</title>
        <authorList>
            <person name="Hensen N."/>
            <person name="Bonometti L."/>
            <person name="Westerberg I."/>
            <person name="Brannstrom I.O."/>
            <person name="Guillou S."/>
            <person name="Cros-Aarteil S."/>
            <person name="Calhoun S."/>
            <person name="Haridas S."/>
            <person name="Kuo A."/>
            <person name="Mondo S."/>
            <person name="Pangilinan J."/>
            <person name="Riley R."/>
            <person name="LaButti K."/>
            <person name="Andreopoulos B."/>
            <person name="Lipzen A."/>
            <person name="Chen C."/>
            <person name="Yan M."/>
            <person name="Daum C."/>
            <person name="Ng V."/>
            <person name="Clum A."/>
            <person name="Steindorff A."/>
            <person name="Ohm R.A."/>
            <person name="Martin F."/>
            <person name="Silar P."/>
            <person name="Natvig D.O."/>
            <person name="Lalanne C."/>
            <person name="Gautier V."/>
            <person name="Ament-Velasquez S.L."/>
            <person name="Kruys A."/>
            <person name="Hutchinson M.I."/>
            <person name="Powell A.J."/>
            <person name="Barry K."/>
            <person name="Miller A.N."/>
            <person name="Grigoriev I.V."/>
            <person name="Debuchy R."/>
            <person name="Gladieux P."/>
            <person name="Hiltunen Thoren M."/>
            <person name="Johannesson H."/>
        </authorList>
    </citation>
    <scope>NUCLEOTIDE SEQUENCE</scope>
    <source>
        <strain evidence="2">CBS 315.58</strain>
    </source>
</reference>
<evidence type="ECO:0000313" key="3">
    <source>
        <dbReference type="Proteomes" id="UP001303160"/>
    </source>
</evidence>
<keyword evidence="3" id="KW-1185">Reference proteome</keyword>
<dbReference type="EMBL" id="MU863880">
    <property type="protein sequence ID" value="KAK4204707.1"/>
    <property type="molecule type" value="Genomic_DNA"/>
</dbReference>
<feature type="compositionally biased region" description="Polar residues" evidence="1">
    <location>
        <begin position="383"/>
        <end position="402"/>
    </location>
</feature>
<comment type="caution">
    <text evidence="2">The sequence shown here is derived from an EMBL/GenBank/DDBJ whole genome shotgun (WGS) entry which is preliminary data.</text>
</comment>
<feature type="region of interest" description="Disordered" evidence="1">
    <location>
        <begin position="1"/>
        <end position="36"/>
    </location>
</feature>
<gene>
    <name evidence="2" type="ORF">QBC40DRAFT_261336</name>
</gene>
<sequence>MASRNRKRPRADDPPQEHRPSKKLRAEGRAQSSSNFAPEFWDNLSKVWLTPRALRELDRRNDARPAPKPLAPAVHTADLARFTRRGGLDLRHLREYPEPRDAKATTMSPKVKKASAYDKNFEQHLADHDIYLPSPNRQAPRPNLDNTRLLFSARRPSLSDSCFDDSAFEDLLQKNETESEGTVMRNVIPIITGNASIPNEGSLPFTNFESLTGDLTVNAAPDFFDGALPGDVDKSVREDLRQIIIPTTHANVPVAPNFFLEAKALTGNAAVARRQACYYGAHGARAMHALQNYDEEEPVYDGNAYTYSATYHAGMGALQLYAHHVAAPTEPEGRPGYHMTQVKAYSLTSDRETCVQGMGAVRNARDLAQRHRDEFIRSANARARQSPNRTSSAQEAKSGQEA</sequence>
<reference evidence="2" key="2">
    <citation type="submission" date="2023-05" db="EMBL/GenBank/DDBJ databases">
        <authorList>
            <consortium name="Lawrence Berkeley National Laboratory"/>
            <person name="Steindorff A."/>
            <person name="Hensen N."/>
            <person name="Bonometti L."/>
            <person name="Westerberg I."/>
            <person name="Brannstrom I.O."/>
            <person name="Guillou S."/>
            <person name="Cros-Aarteil S."/>
            <person name="Calhoun S."/>
            <person name="Haridas S."/>
            <person name="Kuo A."/>
            <person name="Mondo S."/>
            <person name="Pangilinan J."/>
            <person name="Riley R."/>
            <person name="Labutti K."/>
            <person name="Andreopoulos B."/>
            <person name="Lipzen A."/>
            <person name="Chen C."/>
            <person name="Yanf M."/>
            <person name="Daum C."/>
            <person name="Ng V."/>
            <person name="Clum A."/>
            <person name="Ohm R."/>
            <person name="Martin F."/>
            <person name="Silar P."/>
            <person name="Natvig D."/>
            <person name="Lalanne C."/>
            <person name="Gautier V."/>
            <person name="Ament-Velasquez S.L."/>
            <person name="Kruys A."/>
            <person name="Hutchinson M.I."/>
            <person name="Powell A.J."/>
            <person name="Barry K."/>
            <person name="Miller A.N."/>
            <person name="Grigoriev I.V."/>
            <person name="Debuchy R."/>
            <person name="Gladieux P."/>
            <person name="Thoren M.H."/>
            <person name="Johannesson H."/>
        </authorList>
    </citation>
    <scope>NUCLEOTIDE SEQUENCE</scope>
    <source>
        <strain evidence="2">CBS 315.58</strain>
    </source>
</reference>
<accession>A0AAN6XUB8</accession>
<feature type="region of interest" description="Disordered" evidence="1">
    <location>
        <begin position="376"/>
        <end position="402"/>
    </location>
</feature>
<evidence type="ECO:0000313" key="2">
    <source>
        <dbReference type="EMBL" id="KAK4204707.1"/>
    </source>
</evidence>
<name>A0AAN6XUB8_9PEZI</name>
<dbReference type="AlphaFoldDB" id="A0AAN6XUB8"/>
<evidence type="ECO:0000256" key="1">
    <source>
        <dbReference type="SAM" id="MobiDB-lite"/>
    </source>
</evidence>